<proteinExistence type="predicted"/>
<reference evidence="1" key="1">
    <citation type="submission" date="2021-06" db="EMBL/GenBank/DDBJ databases">
        <authorList>
            <person name="Kallberg Y."/>
            <person name="Tangrot J."/>
            <person name="Rosling A."/>
        </authorList>
    </citation>
    <scope>NUCLEOTIDE SEQUENCE</scope>
    <source>
        <strain evidence="1">IN212</strain>
    </source>
</reference>
<sequence length="51" mass="5333">AFLIDGDIGGIDKYASNSSASSIIVCCEINDINHLLLSLITDVEDEAGGSY</sequence>
<dbReference type="OrthoDB" id="10320423at2759"/>
<evidence type="ECO:0000313" key="1">
    <source>
        <dbReference type="EMBL" id="CAG8714646.1"/>
    </source>
</evidence>
<dbReference type="Proteomes" id="UP000789396">
    <property type="component" value="Unassembled WGS sequence"/>
</dbReference>
<dbReference type="AlphaFoldDB" id="A0A9N9I039"/>
<comment type="caution">
    <text evidence="1">The sequence shown here is derived from an EMBL/GenBank/DDBJ whole genome shotgun (WGS) entry which is preliminary data.</text>
</comment>
<dbReference type="EMBL" id="CAJVPZ010023195">
    <property type="protein sequence ID" value="CAG8714646.1"/>
    <property type="molecule type" value="Genomic_DNA"/>
</dbReference>
<name>A0A9N9I039_9GLOM</name>
<feature type="non-terminal residue" evidence="1">
    <location>
        <position position="1"/>
    </location>
</feature>
<protein>
    <submittedName>
        <fullName evidence="1">8644_t:CDS:1</fullName>
    </submittedName>
</protein>
<accession>A0A9N9I039</accession>
<evidence type="ECO:0000313" key="2">
    <source>
        <dbReference type="Proteomes" id="UP000789396"/>
    </source>
</evidence>
<keyword evidence="2" id="KW-1185">Reference proteome</keyword>
<organism evidence="1 2">
    <name type="scientific">Racocetra fulgida</name>
    <dbReference type="NCBI Taxonomy" id="60492"/>
    <lineage>
        <taxon>Eukaryota</taxon>
        <taxon>Fungi</taxon>
        <taxon>Fungi incertae sedis</taxon>
        <taxon>Mucoromycota</taxon>
        <taxon>Glomeromycotina</taxon>
        <taxon>Glomeromycetes</taxon>
        <taxon>Diversisporales</taxon>
        <taxon>Gigasporaceae</taxon>
        <taxon>Racocetra</taxon>
    </lineage>
</organism>
<gene>
    <name evidence="1" type="ORF">RFULGI_LOCUS11071</name>
</gene>